<dbReference type="AlphaFoldDB" id="A0A7N0U096"/>
<name>A0A7N0U096_KALFE</name>
<keyword evidence="3" id="KW-1185">Reference proteome</keyword>
<reference evidence="2" key="1">
    <citation type="submission" date="2021-01" db="UniProtKB">
        <authorList>
            <consortium name="EnsemblPlants"/>
        </authorList>
    </citation>
    <scope>IDENTIFICATION</scope>
</reference>
<sequence length="109" mass="12019">MLISDGWNSKRLTARPRQRFGEREAHQVDDSTRVSGGSGSRGAHRGSDPTILGGCGRPERCLVGETRFCRFTLIEPKSRDISRAADGLRFGSSSNGSKPQHKSLYWLNS</sequence>
<protein>
    <submittedName>
        <fullName evidence="2">Uncharacterized protein</fullName>
    </submittedName>
</protein>
<evidence type="ECO:0000256" key="1">
    <source>
        <dbReference type="SAM" id="MobiDB-lite"/>
    </source>
</evidence>
<proteinExistence type="predicted"/>
<dbReference type="Proteomes" id="UP000594263">
    <property type="component" value="Unplaced"/>
</dbReference>
<organism evidence="2 3">
    <name type="scientific">Kalanchoe fedtschenkoi</name>
    <name type="common">Lavender scallops</name>
    <name type="synonym">South American air plant</name>
    <dbReference type="NCBI Taxonomy" id="63787"/>
    <lineage>
        <taxon>Eukaryota</taxon>
        <taxon>Viridiplantae</taxon>
        <taxon>Streptophyta</taxon>
        <taxon>Embryophyta</taxon>
        <taxon>Tracheophyta</taxon>
        <taxon>Spermatophyta</taxon>
        <taxon>Magnoliopsida</taxon>
        <taxon>eudicotyledons</taxon>
        <taxon>Gunneridae</taxon>
        <taxon>Pentapetalae</taxon>
        <taxon>Saxifragales</taxon>
        <taxon>Crassulaceae</taxon>
        <taxon>Kalanchoe</taxon>
    </lineage>
</organism>
<evidence type="ECO:0000313" key="3">
    <source>
        <dbReference type="Proteomes" id="UP000594263"/>
    </source>
</evidence>
<feature type="compositionally biased region" description="Basic and acidic residues" evidence="1">
    <location>
        <begin position="19"/>
        <end position="32"/>
    </location>
</feature>
<feature type="compositionally biased region" description="Polar residues" evidence="1">
    <location>
        <begin position="1"/>
        <end position="11"/>
    </location>
</feature>
<dbReference type="EnsemblPlants" id="Kaladp0049s0007.1.v1.1">
    <property type="protein sequence ID" value="Kaladp0049s0007.1.v1.1.CDS.1"/>
    <property type="gene ID" value="Kaladp0049s0007.v1.1"/>
</dbReference>
<evidence type="ECO:0000313" key="2">
    <source>
        <dbReference type="EnsemblPlants" id="Kaladp0049s0007.1.v1.1.CDS.1"/>
    </source>
</evidence>
<feature type="region of interest" description="Disordered" evidence="1">
    <location>
        <begin position="1"/>
        <end position="57"/>
    </location>
</feature>
<accession>A0A7N0U096</accession>
<dbReference type="Gramene" id="Kaladp0049s0007.1.v1.1">
    <property type="protein sequence ID" value="Kaladp0049s0007.1.v1.1.CDS.1"/>
    <property type="gene ID" value="Kaladp0049s0007.v1.1"/>
</dbReference>
<feature type="region of interest" description="Disordered" evidence="1">
    <location>
        <begin position="87"/>
        <end position="109"/>
    </location>
</feature>